<reference evidence="3 5" key="4">
    <citation type="submission" date="2018-04" db="EMBL/GenBank/DDBJ databases">
        <title>Transcriptomics of ammonia oxidizing archaea.</title>
        <authorList>
            <person name="Carini P."/>
        </authorList>
    </citation>
    <scope>NUCLEOTIDE SEQUENCE [LARGE SCALE GENOMIC DNA]</scope>
    <source>
        <strain evidence="3 5">U25</strain>
    </source>
</reference>
<keyword evidence="2" id="KW-0489">Methyltransferase</keyword>
<dbReference type="Proteomes" id="UP000241022">
    <property type="component" value="Unassembled WGS sequence"/>
</dbReference>
<reference evidence="5" key="2">
    <citation type="submission" date="2016-05" db="EMBL/GenBank/DDBJ databases">
        <authorList>
            <person name="Dupont C."/>
            <person name="Santoro A."/>
        </authorList>
    </citation>
    <scope>NUCLEOTIDE SEQUENCE [LARGE SCALE GENOMIC DNA]</scope>
    <source>
        <strain evidence="5">U25</strain>
    </source>
</reference>
<dbReference type="KEGG" id="nbv:T478_0148"/>
<keyword evidence="5" id="KW-1185">Reference proteome</keyword>
<dbReference type="PANTHER" id="PTHR34203">
    <property type="entry name" value="METHYLTRANSFERASE, FKBM FAMILY PROTEIN"/>
    <property type="match status" value="1"/>
</dbReference>
<organism evidence="2 4">
    <name type="scientific">Candidatus Nitrosopelagicus brevis</name>
    <dbReference type="NCBI Taxonomy" id="1410606"/>
    <lineage>
        <taxon>Archaea</taxon>
        <taxon>Nitrososphaerota</taxon>
    </lineage>
</organism>
<proteinExistence type="predicted"/>
<dbReference type="GO" id="GO:0032259">
    <property type="term" value="P:methylation"/>
    <property type="evidence" value="ECO:0007669"/>
    <property type="project" value="UniProtKB-KW"/>
</dbReference>
<reference evidence="3" key="3">
    <citation type="submission" date="2016-05" db="EMBL/GenBank/DDBJ databases">
        <authorList>
            <person name="Lavstsen T."/>
            <person name="Jespersen J.S."/>
        </authorList>
    </citation>
    <scope>NUCLEOTIDE SEQUENCE [LARGE SCALE GENOMIC DNA]</scope>
    <source>
        <strain evidence="3">U25</strain>
    </source>
</reference>
<evidence type="ECO:0000259" key="1">
    <source>
        <dbReference type="Pfam" id="PF05050"/>
    </source>
</evidence>
<evidence type="ECO:0000313" key="5">
    <source>
        <dbReference type="Proteomes" id="UP000241022"/>
    </source>
</evidence>
<dbReference type="Gene3D" id="3.40.50.150">
    <property type="entry name" value="Vaccinia Virus protein VP39"/>
    <property type="match status" value="1"/>
</dbReference>
<reference evidence="2 4" key="1">
    <citation type="journal article" date="2015" name="Proc. Natl. Acad. Sci. U.S.A.">
        <title>Genomic and proteomic characterization of "Candidatus Nitrosopelagicus brevis": An ammonia-oxidizing archaeon from the open ocean.</title>
        <authorList>
            <person name="Santoro A.E."/>
            <person name="Dupont C.L."/>
            <person name="Richter R.A."/>
            <person name="Craig M.T."/>
            <person name="Carini P."/>
            <person name="McIlvin M.R."/>
            <person name="Yang Y."/>
            <person name="Orsi W.D."/>
            <person name="Moran D.M."/>
            <person name="Saito M.A."/>
        </authorList>
    </citation>
    <scope>NUCLEOTIDE SEQUENCE [LARGE SCALE GENOMIC DNA]</scope>
    <source>
        <strain evidence="2">CN25</strain>
        <strain evidence="4">V2</strain>
    </source>
</reference>
<dbReference type="EMBL" id="LXWN01000002">
    <property type="protein sequence ID" value="PTL87406.1"/>
    <property type="molecule type" value="Genomic_DNA"/>
</dbReference>
<feature type="domain" description="Methyltransferase FkbM" evidence="1">
    <location>
        <begin position="78"/>
        <end position="236"/>
    </location>
</feature>
<evidence type="ECO:0000313" key="3">
    <source>
        <dbReference type="EMBL" id="PTL87406.1"/>
    </source>
</evidence>
<dbReference type="GeneID" id="24816046"/>
<dbReference type="Pfam" id="PF05050">
    <property type="entry name" value="Methyltransf_21"/>
    <property type="match status" value="1"/>
</dbReference>
<dbReference type="InterPro" id="IPR029063">
    <property type="entry name" value="SAM-dependent_MTases_sf"/>
</dbReference>
<evidence type="ECO:0000313" key="4">
    <source>
        <dbReference type="Proteomes" id="UP000030944"/>
    </source>
</evidence>
<dbReference type="Proteomes" id="UP000030944">
    <property type="component" value="Chromosome"/>
</dbReference>
<protein>
    <submittedName>
        <fullName evidence="2">Methyltransferase FkbM domain protein</fullName>
    </submittedName>
</protein>
<dbReference type="GO" id="GO:0008168">
    <property type="term" value="F:methyltransferase activity"/>
    <property type="evidence" value="ECO:0007669"/>
    <property type="project" value="UniProtKB-KW"/>
</dbReference>
<gene>
    <name evidence="3" type="ORF">A7X95_05805</name>
    <name evidence="2" type="ORF">T478_0148</name>
</gene>
<name>A0A0A7UZL9_9ARCH</name>
<accession>A0A0A7UZL9</accession>
<dbReference type="RefSeq" id="WP_048104403.1">
    <property type="nucleotide sequence ID" value="NZ_CP007026.1"/>
</dbReference>
<dbReference type="NCBIfam" id="TIGR01444">
    <property type="entry name" value="fkbM_fam"/>
    <property type="match status" value="1"/>
</dbReference>
<dbReference type="AlphaFoldDB" id="A0A0A7UZL9"/>
<dbReference type="HOGENOM" id="CLU_983167_0_0_2"/>
<dbReference type="EMBL" id="CP007026">
    <property type="protein sequence ID" value="AJA92212.1"/>
    <property type="molecule type" value="Genomic_DNA"/>
</dbReference>
<dbReference type="InterPro" id="IPR006342">
    <property type="entry name" value="FkbM_mtfrase"/>
</dbReference>
<evidence type="ECO:0000313" key="2">
    <source>
        <dbReference type="EMBL" id="AJA92212.1"/>
    </source>
</evidence>
<dbReference type="InterPro" id="IPR052514">
    <property type="entry name" value="SAM-dependent_MTase"/>
</dbReference>
<keyword evidence="2" id="KW-0808">Transferase</keyword>
<dbReference type="OrthoDB" id="10394at2157"/>
<dbReference type="PANTHER" id="PTHR34203:SF15">
    <property type="entry name" value="SLL1173 PROTEIN"/>
    <property type="match status" value="1"/>
</dbReference>
<dbReference type="STRING" id="1410606.T478_0148"/>
<dbReference type="SUPFAM" id="SSF53335">
    <property type="entry name" value="S-adenosyl-L-methionine-dependent methyltransferases"/>
    <property type="match status" value="1"/>
</dbReference>
<sequence length="278" mass="31919">MNYFTSILSHEKPLKFLTAKILIKTNLCRFFTIRQSHYTLKFFPTALSQNKWINQNYVHAADDPFLQHYIKNGDKIIDVGANIGTVTLLASALIGNSGTVYSIEPHPKTFNYLQENLKFNNTNNVVSFNLAIGDKNSTIGFSDKKSDDQNQVTFSNTNLTVPLKKLDDLDIQEDIIDLLKIDSIGFEKFVLLGSKNILEKTRCIQLPISGSYPKFFQTYGYEYEEILQILRKHDFEIFEYNNKKNLFHLDSNSIPTKGDLLAISDTKNFVNRTNYTIM</sequence>